<evidence type="ECO:0000313" key="2">
    <source>
        <dbReference type="EMBL" id="CAK0799467.1"/>
    </source>
</evidence>
<feature type="compositionally biased region" description="Basic and acidic residues" evidence="1">
    <location>
        <begin position="42"/>
        <end position="52"/>
    </location>
</feature>
<dbReference type="EMBL" id="CAUYUJ010002158">
    <property type="protein sequence ID" value="CAK0799467.1"/>
    <property type="molecule type" value="Genomic_DNA"/>
</dbReference>
<feature type="region of interest" description="Disordered" evidence="1">
    <location>
        <begin position="31"/>
        <end position="52"/>
    </location>
</feature>
<reference evidence="2" key="1">
    <citation type="submission" date="2023-10" db="EMBL/GenBank/DDBJ databases">
        <authorList>
            <person name="Chen Y."/>
            <person name="Shah S."/>
            <person name="Dougan E. K."/>
            <person name="Thang M."/>
            <person name="Chan C."/>
        </authorList>
    </citation>
    <scope>NUCLEOTIDE SEQUENCE [LARGE SCALE GENOMIC DNA]</scope>
</reference>
<organism evidence="2 3">
    <name type="scientific">Prorocentrum cordatum</name>
    <dbReference type="NCBI Taxonomy" id="2364126"/>
    <lineage>
        <taxon>Eukaryota</taxon>
        <taxon>Sar</taxon>
        <taxon>Alveolata</taxon>
        <taxon>Dinophyceae</taxon>
        <taxon>Prorocentrales</taxon>
        <taxon>Prorocentraceae</taxon>
        <taxon>Prorocentrum</taxon>
    </lineage>
</organism>
<keyword evidence="3" id="KW-1185">Reference proteome</keyword>
<dbReference type="Proteomes" id="UP001189429">
    <property type="component" value="Unassembled WGS sequence"/>
</dbReference>
<sequence length="196" mass="22056">MSFQHLESTRARGNFYTYGSNYALLRLSAARSGGQSKLQPKQRRDEESSFERSIKANVQQMQEATDQLDSAQRGYLSRRISESLDTALERSRELSQETEQLFRDWTVHLAGEPSERHRKKFSFEKLQRAFEQEVMHLKDVARRAVTTQQESGAVGGPPPLPEEALNSHKAGCSSAIECLPVCGDQAMLSFGMLLSS</sequence>
<dbReference type="Gene3D" id="1.20.58.70">
    <property type="match status" value="1"/>
</dbReference>
<evidence type="ECO:0000313" key="3">
    <source>
        <dbReference type="Proteomes" id="UP001189429"/>
    </source>
</evidence>
<evidence type="ECO:0000256" key="1">
    <source>
        <dbReference type="SAM" id="MobiDB-lite"/>
    </source>
</evidence>
<feature type="region of interest" description="Disordered" evidence="1">
    <location>
        <begin position="146"/>
        <end position="166"/>
    </location>
</feature>
<accession>A0ABN9Q1G5</accession>
<proteinExistence type="predicted"/>
<name>A0ABN9Q1G5_9DINO</name>
<protein>
    <recommendedName>
        <fullName evidence="4">V-type proton ATPase subunit a</fullName>
    </recommendedName>
</protein>
<evidence type="ECO:0008006" key="4">
    <source>
        <dbReference type="Google" id="ProtNLM"/>
    </source>
</evidence>
<gene>
    <name evidence="2" type="ORF">PCOR1329_LOCUS7918</name>
</gene>
<comment type="caution">
    <text evidence="2">The sequence shown here is derived from an EMBL/GenBank/DDBJ whole genome shotgun (WGS) entry which is preliminary data.</text>
</comment>